<organism evidence="2 3">
    <name type="scientific">Pararhodospirillum oryzae</name>
    <dbReference type="NCBI Taxonomy" id="478448"/>
    <lineage>
        <taxon>Bacteria</taxon>
        <taxon>Pseudomonadati</taxon>
        <taxon>Pseudomonadota</taxon>
        <taxon>Alphaproteobacteria</taxon>
        <taxon>Rhodospirillales</taxon>
        <taxon>Rhodospirillaceae</taxon>
        <taxon>Pararhodospirillum</taxon>
    </lineage>
</organism>
<keyword evidence="1" id="KW-0472">Membrane</keyword>
<proteinExistence type="predicted"/>
<evidence type="ECO:0000256" key="1">
    <source>
        <dbReference type="SAM" id="Phobius"/>
    </source>
</evidence>
<name>A0A512H4W9_9PROT</name>
<comment type="caution">
    <text evidence="2">The sequence shown here is derived from an EMBL/GenBank/DDBJ whole genome shotgun (WGS) entry which is preliminary data.</text>
</comment>
<evidence type="ECO:0000313" key="2">
    <source>
        <dbReference type="EMBL" id="GEO80519.1"/>
    </source>
</evidence>
<accession>A0A512H4W9</accession>
<keyword evidence="1" id="KW-0812">Transmembrane</keyword>
<feature type="transmembrane region" description="Helical" evidence="1">
    <location>
        <begin position="40"/>
        <end position="62"/>
    </location>
</feature>
<dbReference type="AlphaFoldDB" id="A0A512H4W9"/>
<gene>
    <name evidence="2" type="ORF">ROR02_06500</name>
</gene>
<dbReference type="EMBL" id="BJZO01000011">
    <property type="protein sequence ID" value="GEO80519.1"/>
    <property type="molecule type" value="Genomic_DNA"/>
</dbReference>
<reference evidence="2 3" key="1">
    <citation type="submission" date="2019-07" db="EMBL/GenBank/DDBJ databases">
        <title>Whole genome shotgun sequence of Rhodospirillum oryzae NBRC 107573.</title>
        <authorList>
            <person name="Hosoyama A."/>
            <person name="Uohara A."/>
            <person name="Ohji S."/>
            <person name="Ichikawa N."/>
        </authorList>
    </citation>
    <scope>NUCLEOTIDE SEQUENCE [LARGE SCALE GENOMIC DNA]</scope>
    <source>
        <strain evidence="2 3">NBRC 107573</strain>
    </source>
</reference>
<dbReference type="InterPro" id="IPR054839">
    <property type="entry name" value="puhB_PGC"/>
</dbReference>
<dbReference type="Proteomes" id="UP000321567">
    <property type="component" value="Unassembled WGS sequence"/>
</dbReference>
<keyword evidence="1" id="KW-1133">Transmembrane helix</keyword>
<dbReference type="NCBIfam" id="NF040894">
    <property type="entry name" value="puhB_PGC"/>
    <property type="match status" value="1"/>
</dbReference>
<keyword evidence="3" id="KW-1185">Reference proteome</keyword>
<sequence>MGEYDSDPVHGLPESLPEGETILWQGAPDWKGLARRALHFWLVLLYFVGLFAWEVLSAIAGGTAAGDAVMASSSLIVPAAVVLGLIGLYARWLARSTIYTITNRRVALRFGIALPRTMNLPFTAVTSAALKVYANGTGDIPLTLTPKVRLAYLALWPHARPWRVTRAEPMLRCIPDAGRVAALLAEALRSAPSQPDSPEDAAG</sequence>
<dbReference type="RefSeq" id="WP_246135378.1">
    <property type="nucleotide sequence ID" value="NZ_BJZO01000011.1"/>
</dbReference>
<evidence type="ECO:0000313" key="3">
    <source>
        <dbReference type="Proteomes" id="UP000321567"/>
    </source>
</evidence>
<protein>
    <submittedName>
        <fullName evidence="2">Photosynthetic complex assembly protein</fullName>
    </submittedName>
</protein>
<feature type="transmembrane region" description="Helical" evidence="1">
    <location>
        <begin position="68"/>
        <end position="90"/>
    </location>
</feature>